<organism evidence="7">
    <name type="scientific">Salmonella enterica</name>
    <name type="common">Salmonella choleraesuis</name>
    <dbReference type="NCBI Taxonomy" id="28901"/>
    <lineage>
        <taxon>Bacteria</taxon>
        <taxon>Pseudomonadati</taxon>
        <taxon>Pseudomonadota</taxon>
        <taxon>Gammaproteobacteria</taxon>
        <taxon>Enterobacterales</taxon>
        <taxon>Enterobacteriaceae</taxon>
        <taxon>Salmonella</taxon>
    </lineage>
</organism>
<reference evidence="7" key="1">
    <citation type="submission" date="2018-06" db="EMBL/GenBank/DDBJ databases">
        <authorList>
            <consortium name="PulseNet: The National Subtyping Network for Foodborne Disease Surveillance"/>
            <person name="Tarr C.L."/>
            <person name="Trees E."/>
            <person name="Katz L.S."/>
            <person name="Carleton-Romer H.A."/>
            <person name="Stroika S."/>
            <person name="Kucerova Z."/>
            <person name="Roache K.F."/>
            <person name="Sabol A.L."/>
            <person name="Besser J."/>
            <person name="Gerner-Smidt P."/>
        </authorList>
    </citation>
    <scope>NUCLEOTIDE SEQUENCE</scope>
    <source>
        <strain evidence="7">PNUSAS043452</strain>
    </source>
</reference>
<accession>A0A5U0R100</accession>
<dbReference type="SUPFAM" id="SSF56300">
    <property type="entry name" value="Metallo-dependent phosphatases"/>
    <property type="match status" value="1"/>
</dbReference>
<keyword evidence="2" id="KW-0378">Hydrolase</keyword>
<comment type="similarity">
    <text evidence="4">Belongs to the cyclic nucleotide phosphodiesterase class-III family.</text>
</comment>
<evidence type="ECO:0000313" key="7">
    <source>
        <dbReference type="EMBL" id="EBO5048828.1"/>
    </source>
</evidence>
<dbReference type="InterPro" id="IPR004843">
    <property type="entry name" value="Calcineurin-like_PHP"/>
</dbReference>
<evidence type="ECO:0000259" key="5">
    <source>
        <dbReference type="Pfam" id="PF00149"/>
    </source>
</evidence>
<keyword evidence="3" id="KW-0408">Iron</keyword>
<evidence type="ECO:0000259" key="6">
    <source>
        <dbReference type="Pfam" id="PF24405"/>
    </source>
</evidence>
<dbReference type="PANTHER" id="PTHR42988:SF2">
    <property type="entry name" value="CYCLIC NUCLEOTIDE PHOSPHODIESTERASE CBUA0032-RELATED"/>
    <property type="match status" value="1"/>
</dbReference>
<comment type="caution">
    <text evidence="7">The sequence shown here is derived from an EMBL/GenBank/DDBJ whole genome shotgun (WGS) entry which is preliminary data.</text>
</comment>
<evidence type="ECO:0000256" key="1">
    <source>
        <dbReference type="ARBA" id="ARBA00022723"/>
    </source>
</evidence>
<dbReference type="GO" id="GO:0046872">
    <property type="term" value="F:metal ion binding"/>
    <property type="evidence" value="ECO:0007669"/>
    <property type="project" value="UniProtKB-KW"/>
</dbReference>
<dbReference type="InterPro" id="IPR050884">
    <property type="entry name" value="CNP_phosphodiesterase-III"/>
</dbReference>
<keyword evidence="1" id="KW-0479">Metal-binding</keyword>
<dbReference type="RefSeq" id="WP_000995669.1">
    <property type="nucleotide sequence ID" value="NZ_JASBEQ010000002.1"/>
</dbReference>
<protein>
    <submittedName>
        <fullName evidence="7">Calcineurin phosphoesterase</fullName>
    </submittedName>
</protein>
<gene>
    <name evidence="7" type="ORF">DPG31_10775</name>
</gene>
<dbReference type="InterPro" id="IPR057406">
    <property type="entry name" value="Pua-like_dom"/>
</dbReference>
<dbReference type="PANTHER" id="PTHR42988">
    <property type="entry name" value="PHOSPHOHYDROLASE"/>
    <property type="match status" value="1"/>
</dbReference>
<dbReference type="InterPro" id="IPR029052">
    <property type="entry name" value="Metallo-depent_PP-like"/>
</dbReference>
<dbReference type="EMBL" id="AAGISO010000011">
    <property type="protein sequence ID" value="EBO5048828.1"/>
    <property type="molecule type" value="Genomic_DNA"/>
</dbReference>
<evidence type="ECO:0000256" key="2">
    <source>
        <dbReference type="ARBA" id="ARBA00022801"/>
    </source>
</evidence>
<dbReference type="Pfam" id="PF24405">
    <property type="entry name" value="Pua-like"/>
    <property type="match status" value="1"/>
</dbReference>
<evidence type="ECO:0000256" key="3">
    <source>
        <dbReference type="ARBA" id="ARBA00023004"/>
    </source>
</evidence>
<feature type="domain" description="Pua-like" evidence="6">
    <location>
        <begin position="6"/>
        <end position="172"/>
    </location>
</feature>
<sequence>MNCKTIILRFRDLVTPAGETITLHQDIIKSKGSVWWGWWAKADEQCPREFNDLKAQISENNPLEIYLFDSGQLKIYFANLIGISTNFDKHPCPVRDMTPPYYSDQQYNVWFNFSSIEEVSDCSGLINGLAYSGAVKDFFKNNDMFQIYSGKQISSLLELRCQDRTIWFVDKFDSGKHKTHEIILSNANVSVPSVFPKRPIELTEGRLLWLSDLHFDENQKYHQFDQRDQKKLSAIIKDWAQEVEGVLISGDITWRATENEFKQAEEFIENVCSSKRVNIDGIGMCPGNHDVSFSEDYSADVKKALVKYHEMQHGNGNLSSDEWESLIAVDVLPEFKRNYEQFFRNIVSTDANQYLSMGKRFLIMNQKVVDVCFLNSNSLQQHKLAFQGQGYVGVKQRDDAAKEMGWKRNKKITGGYRVVVLHHNLYPVNYAEIPYIGVASGLVYDTEAILKWCFENGVDLILHGHTHERCVTKVSRKVDNHDKSVWIVSLGSTGVIQGHLVGCNEFAELDFEGDRIKVMFYNIKHNTIEHNGEIILD</sequence>
<proteinExistence type="inferred from homology"/>
<dbReference type="Pfam" id="PF00149">
    <property type="entry name" value="Metallophos"/>
    <property type="match status" value="1"/>
</dbReference>
<dbReference type="AlphaFoldDB" id="A0A5U0R100"/>
<name>A0A5U0R100_SALER</name>
<dbReference type="Gene3D" id="3.60.21.10">
    <property type="match status" value="1"/>
</dbReference>
<feature type="domain" description="Calcineurin-like phosphoesterase" evidence="5">
    <location>
        <begin position="206"/>
        <end position="468"/>
    </location>
</feature>
<dbReference type="GO" id="GO:0016787">
    <property type="term" value="F:hydrolase activity"/>
    <property type="evidence" value="ECO:0007669"/>
    <property type="project" value="UniProtKB-KW"/>
</dbReference>
<evidence type="ECO:0000256" key="4">
    <source>
        <dbReference type="ARBA" id="ARBA00025742"/>
    </source>
</evidence>